<evidence type="ECO:0000313" key="5">
    <source>
        <dbReference type="Proteomes" id="UP000192634"/>
    </source>
</evidence>
<dbReference type="EMBL" id="FWXN01000003">
    <property type="protein sequence ID" value="SMC41392.1"/>
    <property type="molecule type" value="Genomic_DNA"/>
</dbReference>
<dbReference type="AlphaFoldDB" id="A0A1L3MDP5"/>
<evidence type="ECO:0000313" key="4">
    <source>
        <dbReference type="Proteomes" id="UP000182938"/>
    </source>
</evidence>
<gene>
    <name evidence="1" type="ORF">ASJ30_02215</name>
    <name evidence="2" type="ORF">IGS73_02290</name>
    <name evidence="3" type="ORF">SAMN06296429_10321</name>
</gene>
<dbReference type="Proteomes" id="UP000182938">
    <property type="component" value="Chromosome"/>
</dbReference>
<reference evidence="1 4" key="1">
    <citation type="submission" date="2015-11" db="EMBL/GenBank/DDBJ databases">
        <authorList>
            <person name="Zhang Y."/>
            <person name="Guo Z."/>
        </authorList>
    </citation>
    <scope>NUCLEOTIDE SEQUENCE [LARGE SCALE GENOMIC DNA]</scope>
    <source>
        <strain evidence="1 4">YFY001</strain>
    </source>
</reference>
<dbReference type="Proteomes" id="UP000593998">
    <property type="component" value="Chromosome"/>
</dbReference>
<dbReference type="Proteomes" id="UP000192634">
    <property type="component" value="Unassembled WGS sequence"/>
</dbReference>
<dbReference type="EMBL" id="CP062789">
    <property type="protein sequence ID" value="QOK23277.1"/>
    <property type="molecule type" value="Genomic_DNA"/>
</dbReference>
<evidence type="ECO:0000313" key="1">
    <source>
        <dbReference type="EMBL" id="APH00487.1"/>
    </source>
</evidence>
<accession>A0A1W1YZ82</accession>
<organism evidence="1 4">
    <name type="scientific">Janibacter indicus</name>
    <dbReference type="NCBI Taxonomy" id="857417"/>
    <lineage>
        <taxon>Bacteria</taxon>
        <taxon>Bacillati</taxon>
        <taxon>Actinomycetota</taxon>
        <taxon>Actinomycetes</taxon>
        <taxon>Micrococcales</taxon>
        <taxon>Intrasporangiaceae</taxon>
        <taxon>Janibacter</taxon>
    </lineage>
</organism>
<proteinExistence type="predicted"/>
<dbReference type="RefSeq" id="WP_072623663.1">
    <property type="nucleotide sequence ID" value="NZ_CBDRLL010000004.1"/>
</dbReference>
<dbReference type="OrthoDB" id="3192636at2"/>
<evidence type="ECO:0000313" key="6">
    <source>
        <dbReference type="Proteomes" id="UP000593998"/>
    </source>
</evidence>
<accession>A0A1L3MDP5</accession>
<sequence>MPGSRQDLRQQLSALAFQQAGYFTAAQALEVGYSYQAQKYHADHGNWVRVQRALFRLPGWPSEATDAYARWSVWSRGCGVVSHESALTAHDLSDVNPAQVHLTVPADFRASDSAVVLHRGEVPSDDIEQRPGWRVTAPLRTLIDVAGSDTPLEFVEDAVADALERGLVTPRRLTSGATSRGGRAAERLPDVLARIGAG</sequence>
<reference evidence="2 6" key="3">
    <citation type="submission" date="2020-10" db="EMBL/GenBank/DDBJ databases">
        <title>Janibacter indicus TT2 genome sequence.</title>
        <authorList>
            <person name="Lee K."/>
            <person name="Ganzorig M."/>
        </authorList>
    </citation>
    <scope>NUCLEOTIDE SEQUENCE [LARGE SCALE GENOMIC DNA]</scope>
    <source>
        <strain evidence="2 6">TT2</strain>
    </source>
</reference>
<reference evidence="3 5" key="2">
    <citation type="submission" date="2017-04" db="EMBL/GenBank/DDBJ databases">
        <authorList>
            <person name="Afonso C.L."/>
            <person name="Miller P.J."/>
            <person name="Scott M.A."/>
            <person name="Spackman E."/>
            <person name="Goraichik I."/>
            <person name="Dimitrov K.M."/>
            <person name="Suarez D.L."/>
            <person name="Swayne D.E."/>
        </authorList>
    </citation>
    <scope>NUCLEOTIDE SEQUENCE [LARGE SCALE GENOMIC DNA]</scope>
    <source>
        <strain evidence="3 5">CGMCC 1.12511</strain>
    </source>
</reference>
<protein>
    <submittedName>
        <fullName evidence="3">Transcriptional regulator, predicted component of viral defense system</fullName>
    </submittedName>
</protein>
<dbReference type="KEGG" id="jte:ASJ30_02215"/>
<name>A0A1L3MDP5_9MICO</name>
<dbReference type="EMBL" id="CP013290">
    <property type="protein sequence ID" value="APH00487.1"/>
    <property type="molecule type" value="Genomic_DNA"/>
</dbReference>
<evidence type="ECO:0000313" key="3">
    <source>
        <dbReference type="EMBL" id="SMC41392.1"/>
    </source>
</evidence>
<keyword evidence="4" id="KW-1185">Reference proteome</keyword>
<evidence type="ECO:0000313" key="2">
    <source>
        <dbReference type="EMBL" id="QOK23277.1"/>
    </source>
</evidence>